<dbReference type="InterPro" id="IPR019008">
    <property type="entry name" value="Beta_sandwich_EMC7"/>
</dbReference>
<evidence type="ECO:0000256" key="7">
    <source>
        <dbReference type="SAM" id="Phobius"/>
    </source>
</evidence>
<dbReference type="PANTHER" id="PTHR13605">
    <property type="entry name" value="ER MEMBRANE PROTEIN COMPLEX SUBUNIT 7"/>
    <property type="match status" value="1"/>
</dbReference>
<evidence type="ECO:0000256" key="6">
    <source>
        <dbReference type="SAM" id="MobiDB-lite"/>
    </source>
</evidence>
<dbReference type="Proteomes" id="UP000799537">
    <property type="component" value="Unassembled WGS sequence"/>
</dbReference>
<reference evidence="10" key="1">
    <citation type="journal article" date="2020" name="Stud. Mycol.">
        <title>101 Dothideomycetes genomes: a test case for predicting lifestyles and emergence of pathogens.</title>
        <authorList>
            <person name="Haridas S."/>
            <person name="Albert R."/>
            <person name="Binder M."/>
            <person name="Bloem J."/>
            <person name="Labutti K."/>
            <person name="Salamov A."/>
            <person name="Andreopoulos B."/>
            <person name="Baker S."/>
            <person name="Barry K."/>
            <person name="Bills G."/>
            <person name="Bluhm B."/>
            <person name="Cannon C."/>
            <person name="Castanera R."/>
            <person name="Culley D."/>
            <person name="Daum C."/>
            <person name="Ezra D."/>
            <person name="Gonzalez J."/>
            <person name="Henrissat B."/>
            <person name="Kuo A."/>
            <person name="Liang C."/>
            <person name="Lipzen A."/>
            <person name="Lutzoni F."/>
            <person name="Magnuson J."/>
            <person name="Mondo S."/>
            <person name="Nolan M."/>
            <person name="Ohm R."/>
            <person name="Pangilinan J."/>
            <person name="Park H.-J."/>
            <person name="Ramirez L."/>
            <person name="Alfaro M."/>
            <person name="Sun H."/>
            <person name="Tritt A."/>
            <person name="Yoshinaga Y."/>
            <person name="Zwiers L.-H."/>
            <person name="Turgeon B."/>
            <person name="Goodwin S."/>
            <person name="Spatafora J."/>
            <person name="Crous P."/>
            <person name="Grigoriev I."/>
        </authorList>
    </citation>
    <scope>NUCLEOTIDE SEQUENCE</scope>
    <source>
        <strain evidence="10">ATCC 36951</strain>
    </source>
</reference>
<evidence type="ECO:0000256" key="8">
    <source>
        <dbReference type="SAM" id="SignalP"/>
    </source>
</evidence>
<evidence type="ECO:0000259" key="9">
    <source>
        <dbReference type="Pfam" id="PF09430"/>
    </source>
</evidence>
<proteinExistence type="predicted"/>
<evidence type="ECO:0000256" key="5">
    <source>
        <dbReference type="ARBA" id="ARBA00023136"/>
    </source>
</evidence>
<keyword evidence="5 7" id="KW-0472">Membrane</keyword>
<dbReference type="GeneID" id="54566427"/>
<feature type="signal peptide" evidence="8">
    <location>
        <begin position="1"/>
        <end position="18"/>
    </location>
</feature>
<feature type="domain" description="ER membrane protein complex subunit 7 beta-sandwich" evidence="9">
    <location>
        <begin position="33"/>
        <end position="159"/>
    </location>
</feature>
<evidence type="ECO:0000256" key="3">
    <source>
        <dbReference type="ARBA" id="ARBA00022729"/>
    </source>
</evidence>
<accession>A0A6A6CEJ7</accession>
<dbReference type="EMBL" id="ML993601">
    <property type="protein sequence ID" value="KAF2165103.1"/>
    <property type="molecule type" value="Genomic_DNA"/>
</dbReference>
<feature type="region of interest" description="Disordered" evidence="6">
    <location>
        <begin position="216"/>
        <end position="235"/>
    </location>
</feature>
<keyword evidence="11" id="KW-1185">Reference proteome</keyword>
<sequence length="235" mass="24992">MLAPKSLLLLAGAALSSAARLVVSIPSSQLLPNPSTLPSSTHAILLGPPGVRYDAPIRRDNTLVFEDIPDASYLLTLHARDHFFPPLRVDVSKAADETAQTISAWQTFRGNEWSNKGPSYGTGKGDLTIAVSPISQKDFYMVRGGFNLLSFFKNPMILMALGSGVLIFGMPYIMDNMDPEAKAEFEEMQKKSPLMGSEGAANQLQNFDLAGWMAGRSAPAGGSASASSGAGGKKK</sequence>
<dbReference type="InterPro" id="IPR039163">
    <property type="entry name" value="EMC7"/>
</dbReference>
<protein>
    <recommendedName>
        <fullName evidence="9">ER membrane protein complex subunit 7 beta-sandwich domain-containing protein</fullName>
    </recommendedName>
</protein>
<keyword evidence="3 8" id="KW-0732">Signal</keyword>
<evidence type="ECO:0000313" key="10">
    <source>
        <dbReference type="EMBL" id="KAF2165103.1"/>
    </source>
</evidence>
<keyword evidence="2 7" id="KW-0812">Transmembrane</keyword>
<evidence type="ECO:0000256" key="4">
    <source>
        <dbReference type="ARBA" id="ARBA00022989"/>
    </source>
</evidence>
<feature type="chain" id="PRO_5025419377" description="ER membrane protein complex subunit 7 beta-sandwich domain-containing protein" evidence="8">
    <location>
        <begin position="19"/>
        <end position="235"/>
    </location>
</feature>
<dbReference type="PANTHER" id="PTHR13605:SF4">
    <property type="entry name" value="ER MEMBRANE PROTEIN COMPLEX SUBUNIT 7"/>
    <property type="match status" value="1"/>
</dbReference>
<gene>
    <name evidence="10" type="ORF">M409DRAFT_55994</name>
</gene>
<dbReference type="Pfam" id="PF09430">
    <property type="entry name" value="EMC7_beta-sandw"/>
    <property type="match status" value="1"/>
</dbReference>
<comment type="subcellular location">
    <subcellularLocation>
        <location evidence="1">Membrane</location>
        <topology evidence="1">Single-pass membrane protein</topology>
    </subcellularLocation>
</comment>
<evidence type="ECO:0000256" key="2">
    <source>
        <dbReference type="ARBA" id="ARBA00022692"/>
    </source>
</evidence>
<feature type="transmembrane region" description="Helical" evidence="7">
    <location>
        <begin position="156"/>
        <end position="174"/>
    </location>
</feature>
<dbReference type="GO" id="GO:0072546">
    <property type="term" value="C:EMC complex"/>
    <property type="evidence" value="ECO:0007669"/>
    <property type="project" value="TreeGrafter"/>
</dbReference>
<evidence type="ECO:0000256" key="1">
    <source>
        <dbReference type="ARBA" id="ARBA00004167"/>
    </source>
</evidence>
<organism evidence="10 11">
    <name type="scientific">Zasmidium cellare ATCC 36951</name>
    <dbReference type="NCBI Taxonomy" id="1080233"/>
    <lineage>
        <taxon>Eukaryota</taxon>
        <taxon>Fungi</taxon>
        <taxon>Dikarya</taxon>
        <taxon>Ascomycota</taxon>
        <taxon>Pezizomycotina</taxon>
        <taxon>Dothideomycetes</taxon>
        <taxon>Dothideomycetidae</taxon>
        <taxon>Mycosphaerellales</taxon>
        <taxon>Mycosphaerellaceae</taxon>
        <taxon>Zasmidium</taxon>
    </lineage>
</organism>
<keyword evidence="4 7" id="KW-1133">Transmembrane helix</keyword>
<dbReference type="AlphaFoldDB" id="A0A6A6CEJ7"/>
<evidence type="ECO:0000313" key="11">
    <source>
        <dbReference type="Proteomes" id="UP000799537"/>
    </source>
</evidence>
<dbReference type="RefSeq" id="XP_033665992.1">
    <property type="nucleotide sequence ID" value="XM_033813155.1"/>
</dbReference>
<name>A0A6A6CEJ7_ZASCE</name>
<feature type="compositionally biased region" description="Low complexity" evidence="6">
    <location>
        <begin position="216"/>
        <end position="228"/>
    </location>
</feature>
<dbReference type="OrthoDB" id="27095at2759"/>